<organism evidence="2 3">
    <name type="scientific">Ralstonia chuxiongensis</name>
    <dbReference type="NCBI Taxonomy" id="2957504"/>
    <lineage>
        <taxon>Bacteria</taxon>
        <taxon>Pseudomonadati</taxon>
        <taxon>Pseudomonadota</taxon>
        <taxon>Betaproteobacteria</taxon>
        <taxon>Burkholderiales</taxon>
        <taxon>Burkholderiaceae</taxon>
        <taxon>Ralstonia</taxon>
    </lineage>
</organism>
<evidence type="ECO:0000259" key="1">
    <source>
        <dbReference type="Pfam" id="PF12571"/>
    </source>
</evidence>
<dbReference type="PANTHER" id="PTHR35191">
    <property type="entry name" value="PROPHAGE SIDE TAIL FIBER PROTEIN HOMOLOG STFQ-RELATED"/>
    <property type="match status" value="1"/>
</dbReference>
<dbReference type="EMBL" id="JAMYWC010000005">
    <property type="protein sequence ID" value="MCP1174341.1"/>
    <property type="molecule type" value="Genomic_DNA"/>
</dbReference>
<proteinExistence type="predicted"/>
<dbReference type="RefSeq" id="WP_253539780.1">
    <property type="nucleotide sequence ID" value="NZ_JAMYWC010000005.1"/>
</dbReference>
<protein>
    <submittedName>
        <fullName evidence="2">Phage tail protein</fullName>
    </submittedName>
</protein>
<reference evidence="3" key="1">
    <citation type="journal article" date="2023" name="Front. Microbiol.">
        <title>Ralstonia chuxiongensis sp. nov., Ralstonia mojiangensis sp. nov., and Ralstonia soli sp. nov., isolated from tobacco fields, are three novel species in the family Burkholderiaceae.</title>
        <authorList>
            <person name="Lu C.H."/>
            <person name="Zhang Y.Y."/>
            <person name="Jiang N."/>
            <person name="Chen W."/>
            <person name="Shao X."/>
            <person name="Zhao Z.M."/>
            <person name="Lu W.L."/>
            <person name="Hu X."/>
            <person name="Xi Y.X."/>
            <person name="Zou S.Y."/>
            <person name="Wei Q.J."/>
            <person name="Lin Z.L."/>
            <person name="Gong L."/>
            <person name="Gai X.T."/>
            <person name="Zhang L.Q."/>
            <person name="Li J.Y."/>
            <person name="Jin Y."/>
            <person name="Xia Z.Y."/>
        </authorList>
    </citation>
    <scope>NUCLEOTIDE SEQUENCE [LARGE SCALE GENOMIC DNA]</scope>
    <source>
        <strain evidence="3">21YRMH01-3</strain>
    </source>
</reference>
<evidence type="ECO:0000313" key="2">
    <source>
        <dbReference type="EMBL" id="MCP1174341.1"/>
    </source>
</evidence>
<dbReference type="AlphaFoldDB" id="A0AA41WSU1"/>
<keyword evidence="3" id="KW-1185">Reference proteome</keyword>
<sequence length="573" mass="60885">MAKYFATLTETGEAKMARALLSNTMVPLTEMAVGDGGIDGGADADVMPSAAQRALVRERLRRPLNRLVRDEKNASIVIAEVYLPEEVGGWWSRELGLYDEDGDLFAVANVPPSYKPVLAEGSGRGQFFRMMLIHKAAGNIVLKIDPAVVVATREYVDEQVTAVRMAVTGDADKRYATKESVAALSRHVDEVQEIAADALPRSGGVVTGIVDISGPSNELLFTDTAQPITVGRFRVVPSNGSLIIDRNTAAKGDFSTYARVCAIDGNGNMSTPAGIVADLIKTRANVNLPAYNNDGRGFLEFGGDTVIWRLYSVGPTGNLILGSYNVDGTNRHQPFYINYTTGQWAFGVRPNFAGHEPWDTGNLPNPITTDGGGLTANRGFNFGVGYGRSALQVSSNGTDSIGGAFSEWNASRTPALQIDCPSNVGAYMGIRWTQWGMRHLAAIDCYAGGSDATVPYISMHVGGCVNAFTFGGSGTLVAQGDIHAGNGGGILATNGNVYMSWAGQWLSTYLTSLSGGKANSGAVCQWNTDITEFGGVSTGSSSGEADLPAPYVLVGLRNGFYTHYLRAVQLRNQ</sequence>
<name>A0AA41WSU1_9RALS</name>
<dbReference type="Proteomes" id="UP001162793">
    <property type="component" value="Unassembled WGS sequence"/>
</dbReference>
<feature type="domain" description="Phage tail fibre protein N-terminal" evidence="1">
    <location>
        <begin position="1"/>
        <end position="153"/>
    </location>
</feature>
<gene>
    <name evidence="2" type="ORF">NKG59_18415</name>
</gene>
<comment type="caution">
    <text evidence="2">The sequence shown here is derived from an EMBL/GenBank/DDBJ whole genome shotgun (WGS) entry which is preliminary data.</text>
</comment>
<dbReference type="Pfam" id="PF12571">
    <property type="entry name" value="Phage_tail_fib"/>
    <property type="match status" value="1"/>
</dbReference>
<dbReference type="InterPro" id="IPR051934">
    <property type="entry name" value="Phage_Tail_Fiber_Structural"/>
</dbReference>
<evidence type="ECO:0000313" key="3">
    <source>
        <dbReference type="Proteomes" id="UP001162793"/>
    </source>
</evidence>
<dbReference type="PANTHER" id="PTHR35191:SF1">
    <property type="entry name" value="PROPHAGE SIDE TAIL FIBER PROTEIN HOMOLOG STFQ-RELATED"/>
    <property type="match status" value="1"/>
</dbReference>
<dbReference type="InterPro" id="IPR022225">
    <property type="entry name" value="Phage_tail_fibre_N"/>
</dbReference>
<accession>A0AA41WSU1</accession>